<name>A0A1F5PK03_9BACT</name>
<organism evidence="1 2">
    <name type="scientific">Candidatus Doudnabacteria bacterium RIFCSPHIGHO2_12_FULL_48_16</name>
    <dbReference type="NCBI Taxonomy" id="1817838"/>
    <lineage>
        <taxon>Bacteria</taxon>
        <taxon>Candidatus Doudnaibacteriota</taxon>
    </lineage>
</organism>
<protein>
    <submittedName>
        <fullName evidence="1">Uncharacterized protein</fullName>
    </submittedName>
</protein>
<dbReference type="AlphaFoldDB" id="A0A1F5PK03"/>
<reference evidence="1 2" key="1">
    <citation type="journal article" date="2016" name="Nat. Commun.">
        <title>Thousands of microbial genomes shed light on interconnected biogeochemical processes in an aquifer system.</title>
        <authorList>
            <person name="Anantharaman K."/>
            <person name="Brown C.T."/>
            <person name="Hug L.A."/>
            <person name="Sharon I."/>
            <person name="Castelle C.J."/>
            <person name="Probst A.J."/>
            <person name="Thomas B.C."/>
            <person name="Singh A."/>
            <person name="Wilkins M.J."/>
            <person name="Karaoz U."/>
            <person name="Brodie E.L."/>
            <person name="Williams K.H."/>
            <person name="Hubbard S.S."/>
            <person name="Banfield J.F."/>
        </authorList>
    </citation>
    <scope>NUCLEOTIDE SEQUENCE [LARGE SCALE GENOMIC DNA]</scope>
</reference>
<dbReference type="EMBL" id="MFEY01000007">
    <property type="protein sequence ID" value="OGE90189.1"/>
    <property type="molecule type" value="Genomic_DNA"/>
</dbReference>
<sequence>MTTEDRPQWIKDLQDYGIHPPADRDKARELYEFLMHGTNPPKVTQRAKLIRQQQKQSEGLRQARLEESRQTMAALVARRHHLPRS</sequence>
<comment type="caution">
    <text evidence="1">The sequence shown here is derived from an EMBL/GenBank/DDBJ whole genome shotgun (WGS) entry which is preliminary data.</text>
</comment>
<accession>A0A1F5PK03</accession>
<proteinExistence type="predicted"/>
<dbReference type="Proteomes" id="UP000177682">
    <property type="component" value="Unassembled WGS sequence"/>
</dbReference>
<gene>
    <name evidence="1" type="ORF">A3E29_03755</name>
</gene>
<evidence type="ECO:0000313" key="1">
    <source>
        <dbReference type="EMBL" id="OGE90189.1"/>
    </source>
</evidence>
<evidence type="ECO:0000313" key="2">
    <source>
        <dbReference type="Proteomes" id="UP000177682"/>
    </source>
</evidence>